<evidence type="ECO:0000313" key="2">
    <source>
        <dbReference type="Proteomes" id="UP000234323"/>
    </source>
</evidence>
<dbReference type="EMBL" id="LLXI01001250">
    <property type="protein sequence ID" value="PKY52672.1"/>
    <property type="molecule type" value="Genomic_DNA"/>
</dbReference>
<comment type="caution">
    <text evidence="1">The sequence shown here is derived from an EMBL/GenBank/DDBJ whole genome shotgun (WGS) entry which is preliminary data.</text>
</comment>
<dbReference type="Proteomes" id="UP000234323">
    <property type="component" value="Unassembled WGS sequence"/>
</dbReference>
<organism evidence="1 2">
    <name type="scientific">Rhizophagus irregularis</name>
    <dbReference type="NCBI Taxonomy" id="588596"/>
    <lineage>
        <taxon>Eukaryota</taxon>
        <taxon>Fungi</taxon>
        <taxon>Fungi incertae sedis</taxon>
        <taxon>Mucoromycota</taxon>
        <taxon>Glomeromycotina</taxon>
        <taxon>Glomeromycetes</taxon>
        <taxon>Glomerales</taxon>
        <taxon>Glomeraceae</taxon>
        <taxon>Rhizophagus</taxon>
    </lineage>
</organism>
<proteinExistence type="predicted"/>
<accession>A0A2I1H1A9</accession>
<dbReference type="VEuPathDB" id="FungiDB:RhiirFUN_001597"/>
<dbReference type="VEuPathDB" id="FungiDB:FUN_008460"/>
<reference evidence="1 2" key="1">
    <citation type="submission" date="2015-10" db="EMBL/GenBank/DDBJ databases">
        <title>Genome analyses suggest a sexual origin of heterokaryosis in a supposedly ancient asexual fungus.</title>
        <authorList>
            <person name="Ropars J."/>
            <person name="Sedzielewska K."/>
            <person name="Noel J."/>
            <person name="Charron P."/>
            <person name="Farinelli L."/>
            <person name="Marton T."/>
            <person name="Kruger M."/>
            <person name="Pelin A."/>
            <person name="Brachmann A."/>
            <person name="Corradi N."/>
        </authorList>
    </citation>
    <scope>NUCLEOTIDE SEQUENCE [LARGE SCALE GENOMIC DNA]</scope>
    <source>
        <strain evidence="1 2">A4</strain>
    </source>
</reference>
<dbReference type="VEuPathDB" id="FungiDB:RhiirA1_475348"/>
<evidence type="ECO:0008006" key="3">
    <source>
        <dbReference type="Google" id="ProtNLM"/>
    </source>
</evidence>
<protein>
    <recommendedName>
        <fullName evidence="3">SWIM-type domain-containing protein</fullName>
    </recommendedName>
</protein>
<evidence type="ECO:0000313" key="1">
    <source>
        <dbReference type="EMBL" id="PKY52672.1"/>
    </source>
</evidence>
<name>A0A2I1H1A9_9GLOM</name>
<dbReference type="VEuPathDB" id="FungiDB:RhiirA1_470224"/>
<keyword evidence="2" id="KW-1185">Reference proteome</keyword>
<gene>
    <name evidence="1" type="ORF">RhiirA4_497226</name>
</gene>
<dbReference type="AlphaFoldDB" id="A0A2I1H1A9"/>
<sequence>MDNINETNYSESIKYNADNTVNVPFGRAADWYINNVPMLKICRLKHQSRQKTPQLVKEGFIKIERAPNAVDFLEWKTKEGAVKSTNRVDDIIILTTEGQQLLQDIQLGLKKDRLCWYWTMYCSGDGNNCQRTCGGIGECLSDCQNRGYKGNLKNAHDMHLCQVRVISECRISWLDSSTPLKISIQGSHLPHNFTINQLPHVTRINLDLATRDMILKSRRADHHTAKGIKMKILAPLNGASEEKIREALNDKQKVCSNEKLRKLIARDNKRFKDNAGPWTILHNMIEKILKPNGFVLYYQIANPDEPEGSPARYYQLTVSDEFWLRNGRDYGKICVGLDGKYDLNIDRAPVLSIVVENNAGCGTPLAFALSNKENHMTIRMAILAVKQNIPCNDNNCEHNWYYEDLHDAKGFKRVRPCSQNHLWNPYMMIDKHRPSKLGIEGLTCGVILCLFHIMQTLSNHLKEWQIPQKFRYPIAIAFKIIGRCRSDNISHNMFLLFCDYIQTLSIENNKKDLIINNIKNNWMCDEWRNNLTENSGQNNFEAGLVTLFNAQSIEQQNLPIILTSDQQRRLNKGRLCFLLNMVESTNHNDYYYVKQSKNSDMFISPYDDQIVEFTEETMKNLSPMINKLAENAIQEAGGVRPNYYIVNIITGECPLCLDYIWNGSLHDVCKHVHAARIYNDYLKSQNYDEFIENITCKFVTYFKNKQRVLPSSSKNLLIYNGNIQEAYQEIIRLYNLQGMY</sequence>